<evidence type="ECO:0000313" key="3">
    <source>
        <dbReference type="EMBL" id="MBL6444803.1"/>
    </source>
</evidence>
<dbReference type="EMBL" id="JAEUGD010000001">
    <property type="protein sequence ID" value="MBL6444803.1"/>
    <property type="molecule type" value="Genomic_DNA"/>
</dbReference>
<feature type="domain" description="FecR protein" evidence="2">
    <location>
        <begin position="121"/>
        <end position="208"/>
    </location>
</feature>
<reference evidence="3" key="1">
    <citation type="submission" date="2021-01" db="EMBL/GenBank/DDBJ databases">
        <title>Fulvivirga kasyanovii gen. nov., sp nov., a novel member of the phylum Bacteroidetes isolated from seawater in a mussel farm.</title>
        <authorList>
            <person name="Zhao L.-H."/>
            <person name="Wang Z.-J."/>
        </authorList>
    </citation>
    <scope>NUCLEOTIDE SEQUENCE</scope>
    <source>
        <strain evidence="3">29W222</strain>
    </source>
</reference>
<accession>A0A937FUS8</accession>
<proteinExistence type="predicted"/>
<dbReference type="Proteomes" id="UP000614216">
    <property type="component" value="Unassembled WGS sequence"/>
</dbReference>
<dbReference type="Pfam" id="PF04773">
    <property type="entry name" value="FecR"/>
    <property type="match status" value="1"/>
</dbReference>
<dbReference type="PANTHER" id="PTHR30273:SF2">
    <property type="entry name" value="PROTEIN FECR"/>
    <property type="match status" value="1"/>
</dbReference>
<dbReference type="InterPro" id="IPR006860">
    <property type="entry name" value="FecR"/>
</dbReference>
<evidence type="ECO:0000256" key="1">
    <source>
        <dbReference type="SAM" id="Phobius"/>
    </source>
</evidence>
<keyword evidence="1" id="KW-0812">Transmembrane</keyword>
<comment type="caution">
    <text evidence="3">The sequence shown here is derived from an EMBL/GenBank/DDBJ whole genome shotgun (WGS) entry which is preliminary data.</text>
</comment>
<organism evidence="3 4">
    <name type="scientific">Fulvivirga marina</name>
    <dbReference type="NCBI Taxonomy" id="2494733"/>
    <lineage>
        <taxon>Bacteria</taxon>
        <taxon>Pseudomonadati</taxon>
        <taxon>Bacteroidota</taxon>
        <taxon>Cytophagia</taxon>
        <taxon>Cytophagales</taxon>
        <taxon>Fulvivirgaceae</taxon>
        <taxon>Fulvivirga</taxon>
    </lineage>
</organism>
<sequence>MKESTPYWDKLAAYLSGDLDEAERAEVDLWIKSSPQNEREFAEAKQIWENSGVRLEMHDANTEDEWSRLKSKIADDDSRSQEVQLTGRYGVWLKLAASILILAVALFILWPVEKMIDISAGDQVATFYLPDSSKVWLNVGSKLSYPEDFGVENRRIALSGEGYFAVKADSLKPFIVKASLAYARVLGTSFNIKEDSAGVVLTVAEGEVSFSSMKSKNKQKVVVTAKEKAVVTTNEGPVKSQNLDPGFSAWRERNNAIYEQEKDNPKAYLTSTYRWEKNKINMSVIDGKLTNQAGLAIYTDIVLDAIYTKPNGKTSTTTFTITDKIQPGQTVSYEKRLMDFLTDTKKVEVELKSVRVISSADL</sequence>
<dbReference type="InterPro" id="IPR012373">
    <property type="entry name" value="Ferrdict_sens_TM"/>
</dbReference>
<gene>
    <name evidence="3" type="ORF">JMN32_00680</name>
</gene>
<dbReference type="Gene3D" id="2.60.120.1440">
    <property type="match status" value="1"/>
</dbReference>
<evidence type="ECO:0000313" key="4">
    <source>
        <dbReference type="Proteomes" id="UP000614216"/>
    </source>
</evidence>
<feature type="transmembrane region" description="Helical" evidence="1">
    <location>
        <begin position="89"/>
        <end position="110"/>
    </location>
</feature>
<keyword evidence="4" id="KW-1185">Reference proteome</keyword>
<name>A0A937FUS8_9BACT</name>
<dbReference type="RefSeq" id="WP_202854343.1">
    <property type="nucleotide sequence ID" value="NZ_JAEUGD010000001.1"/>
</dbReference>
<evidence type="ECO:0000259" key="2">
    <source>
        <dbReference type="Pfam" id="PF04773"/>
    </source>
</evidence>
<keyword evidence="1" id="KW-0472">Membrane</keyword>
<dbReference type="AlphaFoldDB" id="A0A937FUS8"/>
<keyword evidence="1" id="KW-1133">Transmembrane helix</keyword>
<protein>
    <submittedName>
        <fullName evidence="3">FecR domain-containing protein</fullName>
    </submittedName>
</protein>
<dbReference type="PANTHER" id="PTHR30273">
    <property type="entry name" value="PERIPLASMIC SIGNAL SENSOR AND SIGMA FACTOR ACTIVATOR FECR-RELATED"/>
    <property type="match status" value="1"/>
</dbReference>
<dbReference type="GO" id="GO:0016989">
    <property type="term" value="F:sigma factor antagonist activity"/>
    <property type="evidence" value="ECO:0007669"/>
    <property type="project" value="TreeGrafter"/>
</dbReference>